<dbReference type="SUPFAM" id="SSF141868">
    <property type="entry name" value="EAL domain-like"/>
    <property type="match status" value="1"/>
</dbReference>
<dbReference type="InterPro" id="IPR000644">
    <property type="entry name" value="CBS_dom"/>
</dbReference>
<dbReference type="Gene3D" id="3.10.580.10">
    <property type="entry name" value="CBS-domain"/>
    <property type="match status" value="1"/>
</dbReference>
<dbReference type="Gene3D" id="3.30.70.270">
    <property type="match status" value="1"/>
</dbReference>
<dbReference type="PANTHER" id="PTHR33121:SF70">
    <property type="entry name" value="SIGNALING PROTEIN YKOW"/>
    <property type="match status" value="1"/>
</dbReference>
<keyword evidence="6" id="KW-1185">Reference proteome</keyword>
<evidence type="ECO:0000313" key="5">
    <source>
        <dbReference type="EMBL" id="MDN4472920.1"/>
    </source>
</evidence>
<dbReference type="Proteomes" id="UP001172738">
    <property type="component" value="Unassembled WGS sequence"/>
</dbReference>
<dbReference type="Gene3D" id="3.20.20.450">
    <property type="entry name" value="EAL domain"/>
    <property type="match status" value="1"/>
</dbReference>
<dbReference type="InterPro" id="IPR000160">
    <property type="entry name" value="GGDEF_dom"/>
</dbReference>
<dbReference type="InterPro" id="IPR035919">
    <property type="entry name" value="EAL_sf"/>
</dbReference>
<dbReference type="CDD" id="cd01948">
    <property type="entry name" value="EAL"/>
    <property type="match status" value="1"/>
</dbReference>
<accession>A0ABT8G1A1</accession>
<dbReference type="EMBL" id="JAUHPV010000004">
    <property type="protein sequence ID" value="MDN4472920.1"/>
    <property type="molecule type" value="Genomic_DNA"/>
</dbReference>
<keyword evidence="1" id="KW-0129">CBS domain</keyword>
<reference evidence="5" key="1">
    <citation type="submission" date="2023-06" db="EMBL/GenBank/DDBJ databases">
        <title>SYSU T00b26.</title>
        <authorList>
            <person name="Gao L."/>
            <person name="Fang B.-Z."/>
            <person name="Li W.-J."/>
        </authorList>
    </citation>
    <scope>NUCLEOTIDE SEQUENCE</scope>
    <source>
        <strain evidence="5">SYSU T00b26</strain>
    </source>
</reference>
<dbReference type="Pfam" id="PF00990">
    <property type="entry name" value="GGDEF"/>
    <property type="match status" value="1"/>
</dbReference>
<dbReference type="SMART" id="SM00116">
    <property type="entry name" value="CBS"/>
    <property type="match status" value="2"/>
</dbReference>
<proteinExistence type="predicted"/>
<organism evidence="5 6">
    <name type="scientific">Demequina zhanjiangensis</name>
    <dbReference type="NCBI Taxonomy" id="3051659"/>
    <lineage>
        <taxon>Bacteria</taxon>
        <taxon>Bacillati</taxon>
        <taxon>Actinomycetota</taxon>
        <taxon>Actinomycetes</taxon>
        <taxon>Micrococcales</taxon>
        <taxon>Demequinaceae</taxon>
        <taxon>Demequina</taxon>
    </lineage>
</organism>
<dbReference type="PROSITE" id="PS50887">
    <property type="entry name" value="GGDEF"/>
    <property type="match status" value="1"/>
</dbReference>
<evidence type="ECO:0000259" key="3">
    <source>
        <dbReference type="PROSITE" id="PS50887"/>
    </source>
</evidence>
<dbReference type="InterPro" id="IPR050706">
    <property type="entry name" value="Cyclic-di-GMP_PDE-like"/>
</dbReference>
<evidence type="ECO:0000313" key="6">
    <source>
        <dbReference type="Proteomes" id="UP001172738"/>
    </source>
</evidence>
<dbReference type="InterPro" id="IPR043128">
    <property type="entry name" value="Rev_trsase/Diguanyl_cyclase"/>
</dbReference>
<dbReference type="PROSITE" id="PS50883">
    <property type="entry name" value="EAL"/>
    <property type="match status" value="1"/>
</dbReference>
<dbReference type="SUPFAM" id="SSF54631">
    <property type="entry name" value="CBS-domain pair"/>
    <property type="match status" value="1"/>
</dbReference>
<name>A0ABT8G1A1_9MICO</name>
<dbReference type="SUPFAM" id="SSF55073">
    <property type="entry name" value="Nucleotide cyclase"/>
    <property type="match status" value="1"/>
</dbReference>
<feature type="domain" description="CBS" evidence="4">
    <location>
        <begin position="78"/>
        <end position="141"/>
    </location>
</feature>
<dbReference type="CDD" id="cd01949">
    <property type="entry name" value="GGDEF"/>
    <property type="match status" value="1"/>
</dbReference>
<dbReference type="InterPro" id="IPR029787">
    <property type="entry name" value="Nucleotide_cyclase"/>
</dbReference>
<dbReference type="InterPro" id="IPR001633">
    <property type="entry name" value="EAL_dom"/>
</dbReference>
<protein>
    <submittedName>
        <fullName evidence="5">EAL domain-containing protein</fullName>
    </submittedName>
</protein>
<evidence type="ECO:0000259" key="2">
    <source>
        <dbReference type="PROSITE" id="PS50883"/>
    </source>
</evidence>
<feature type="domain" description="EAL" evidence="2">
    <location>
        <begin position="302"/>
        <end position="564"/>
    </location>
</feature>
<dbReference type="SMART" id="SM00052">
    <property type="entry name" value="EAL"/>
    <property type="match status" value="1"/>
</dbReference>
<dbReference type="Pfam" id="PF00571">
    <property type="entry name" value="CBS"/>
    <property type="match status" value="1"/>
</dbReference>
<sequence>MTPDATIEPLIEPCPLVPTDTPCSEIASHIFSRGSRHHILVQRPDGEVGVVGREAFLGHIARTPDRSTLAHQAVGDLAVWDLPTVSERTSLTAAAVRMMSADGGNGFRDLPVIDAAGVAYGVIRPVRLMRALADSSARHAETDGLTGLASRERLMSALEEALRALRTSDSRVLVAYLTLDSLRIINDSLGHHHGDAMLRTAARQILAAAAGADVVARLAGDEFAIVTRINLPSTVAVEAAAMAFGERLRAVLSQPDPSLPSTARARASIGVVAAENPTEDPDELLRLADAAMYSAKLAGGDRVQFGRRTAEGIDKILNDALYLTYQPIVDTITGVPTAVEALLRMHRGADDESFPLDVKQRAARLGATLDLDRWILGHACRALRHWEADDFKPARGLVMHVNLSPESLVVPGLADGLLSTIRDSGVSPQRIVLELSELSRLGDLAAARAELRALDAAGVRLALDDVGISLDTLRFLQEPIPFSIIKVDRTIIRGAGRGSAVDAEVLSVISRIADELDVAVIAEGIETDRERDAVRHAGIGLQQGFLHYRPMSEPLLKARLVAATTPRQRIRAI</sequence>
<evidence type="ECO:0000256" key="1">
    <source>
        <dbReference type="PROSITE-ProRule" id="PRU00703"/>
    </source>
</evidence>
<dbReference type="RefSeq" id="WP_301127942.1">
    <property type="nucleotide sequence ID" value="NZ_JAUHPV010000004.1"/>
</dbReference>
<feature type="domain" description="GGDEF" evidence="3">
    <location>
        <begin position="170"/>
        <end position="308"/>
    </location>
</feature>
<evidence type="ECO:0000259" key="4">
    <source>
        <dbReference type="PROSITE" id="PS51371"/>
    </source>
</evidence>
<dbReference type="NCBIfam" id="TIGR00254">
    <property type="entry name" value="GGDEF"/>
    <property type="match status" value="1"/>
</dbReference>
<dbReference type="PROSITE" id="PS51371">
    <property type="entry name" value="CBS"/>
    <property type="match status" value="1"/>
</dbReference>
<gene>
    <name evidence="5" type="ORF">QQX04_07930</name>
</gene>
<dbReference type="SMART" id="SM00267">
    <property type="entry name" value="GGDEF"/>
    <property type="match status" value="1"/>
</dbReference>
<comment type="caution">
    <text evidence="5">The sequence shown here is derived from an EMBL/GenBank/DDBJ whole genome shotgun (WGS) entry which is preliminary data.</text>
</comment>
<dbReference type="PANTHER" id="PTHR33121">
    <property type="entry name" value="CYCLIC DI-GMP PHOSPHODIESTERASE PDEF"/>
    <property type="match status" value="1"/>
</dbReference>
<dbReference type="InterPro" id="IPR046342">
    <property type="entry name" value="CBS_dom_sf"/>
</dbReference>
<dbReference type="Pfam" id="PF00563">
    <property type="entry name" value="EAL"/>
    <property type="match status" value="1"/>
</dbReference>